<comment type="catalytic activity">
    <reaction evidence="21">
        <text>DNA(n) + a 2'-deoxyribonucleoside 5'-triphosphate = DNA(n+1) + diphosphate</text>
        <dbReference type="Rhea" id="RHEA:22508"/>
        <dbReference type="Rhea" id="RHEA-COMP:17339"/>
        <dbReference type="Rhea" id="RHEA-COMP:17340"/>
        <dbReference type="ChEBI" id="CHEBI:33019"/>
        <dbReference type="ChEBI" id="CHEBI:61560"/>
        <dbReference type="ChEBI" id="CHEBI:173112"/>
        <dbReference type="EC" id="2.7.7.7"/>
    </reaction>
</comment>
<evidence type="ECO:0000256" key="10">
    <source>
        <dbReference type="ARBA" id="ARBA00022705"/>
    </source>
</evidence>
<evidence type="ECO:0000256" key="12">
    <source>
        <dbReference type="ARBA" id="ARBA00022843"/>
    </source>
</evidence>
<dbReference type="SUPFAM" id="SSF47781">
    <property type="entry name" value="RuvA domain 2-like"/>
    <property type="match status" value="1"/>
</dbReference>
<evidence type="ECO:0000256" key="21">
    <source>
        <dbReference type="ARBA" id="ARBA00049244"/>
    </source>
</evidence>
<evidence type="ECO:0000256" key="4">
    <source>
        <dbReference type="ARBA" id="ARBA00012720"/>
    </source>
</evidence>
<dbReference type="GO" id="GO:0042578">
    <property type="term" value="F:phosphoric ester hydrolase activity"/>
    <property type="evidence" value="ECO:0007669"/>
    <property type="project" value="TreeGrafter"/>
</dbReference>
<keyword evidence="9" id="KW-0548">Nucleotidyltransferase</keyword>
<dbReference type="Pfam" id="PF14791">
    <property type="entry name" value="DNA_pol_B_thumb"/>
    <property type="match status" value="1"/>
</dbReference>
<dbReference type="Gene3D" id="1.10.150.110">
    <property type="entry name" value="DNA polymerase beta, N-terminal domain-like"/>
    <property type="match status" value="1"/>
</dbReference>
<evidence type="ECO:0000256" key="5">
    <source>
        <dbReference type="ARBA" id="ARBA00020020"/>
    </source>
</evidence>
<reference evidence="25 26" key="1">
    <citation type="journal article" date="2017" name="Chemistry">
        <title>Isolation, Biosynthesis and Chemical Modifications of Rubterolones A-F: Rare Tropolone Alkaloids from Actinomadura sp. 5-2.</title>
        <authorList>
            <person name="Guo H."/>
            <person name="Benndorf R."/>
            <person name="Leichnitz D."/>
            <person name="Klassen J.L."/>
            <person name="Vollmers J."/>
            <person name="Gorls H."/>
            <person name="Steinacker M."/>
            <person name="Weigel C."/>
            <person name="Dahse H.M."/>
            <person name="Kaster A.K."/>
            <person name="de Beer Z.W."/>
            <person name="Poulsen M."/>
            <person name="Beemelmanns C."/>
        </authorList>
    </citation>
    <scope>NUCLEOTIDE SEQUENCE [LARGE SCALE GENOMIC DNA]</scope>
    <source>
        <strain evidence="25 26">5-2</strain>
    </source>
</reference>
<dbReference type="InterPro" id="IPR003583">
    <property type="entry name" value="Hlx-hairpin-Hlx_DNA-bd_motif"/>
</dbReference>
<dbReference type="Gene3D" id="1.10.150.20">
    <property type="entry name" value="5' to 3' exonuclease, C-terminal subdomain"/>
    <property type="match status" value="1"/>
</dbReference>
<keyword evidence="26" id="KW-1185">Reference proteome</keyword>
<evidence type="ECO:0000259" key="23">
    <source>
        <dbReference type="SMART" id="SM00481"/>
    </source>
</evidence>
<evidence type="ECO:0000256" key="18">
    <source>
        <dbReference type="ARBA" id="ARBA00044632"/>
    </source>
</evidence>
<evidence type="ECO:0000256" key="3">
    <source>
        <dbReference type="ARBA" id="ARBA00012417"/>
    </source>
</evidence>
<evidence type="ECO:0000256" key="7">
    <source>
        <dbReference type="ARBA" id="ARBA00022634"/>
    </source>
</evidence>
<comment type="subcellular location">
    <subcellularLocation>
        <location evidence="2">Cytoplasm</location>
    </subcellularLocation>
</comment>
<evidence type="ECO:0000256" key="8">
    <source>
        <dbReference type="ARBA" id="ARBA00022679"/>
    </source>
</evidence>
<dbReference type="SMART" id="SM00481">
    <property type="entry name" value="POLIIIAc"/>
    <property type="match status" value="1"/>
</dbReference>
<comment type="function">
    <text evidence="20">Repair polymerase that plays a key role in base-excision repair. During this process, the damaged base is excised by specific DNA glycosylases, the DNA backbone is nicked at the abasic site by an apurinic/apyrimidic (AP) endonuclease, and POLB removes 5'-deoxyribose-phosphate from the preincised AP site acting as a 5'-deoxyribose-phosphate lyase (5'-dRP lyase); through its DNA polymerase activity, it adds one nucleotide to the 3' end of the arising single-nucleotide gap. Conducts 'gap-filling' DNA synthesis in a stepwise distributive fashion rather than in a processive fashion as for other DNA polymerases. It is also able to cleave sugar-phosphate bonds 3' to an intact AP site, acting as an AP lyase.</text>
</comment>
<keyword evidence="11" id="KW-0227">DNA damage</keyword>
<protein>
    <recommendedName>
        <fullName evidence="5">DNA polymerase beta</fullName>
        <ecNumber evidence="3">2.7.7.7</ecNumber>
        <ecNumber evidence="4">4.2.99.18</ecNumber>
    </recommendedName>
    <alternativeName>
        <fullName evidence="16">5'-deoxyribose-phosphate lyase</fullName>
    </alternativeName>
    <alternativeName>
        <fullName evidence="17">AP lyase</fullName>
    </alternativeName>
</protein>
<dbReference type="SUPFAM" id="SSF89550">
    <property type="entry name" value="PHP domain-like"/>
    <property type="match status" value="1"/>
</dbReference>
<dbReference type="InterPro" id="IPR050243">
    <property type="entry name" value="PHP_phosphatase"/>
</dbReference>
<proteinExistence type="predicted"/>
<evidence type="ECO:0000313" key="25">
    <source>
        <dbReference type="EMBL" id="POM22316.1"/>
    </source>
</evidence>
<evidence type="ECO:0000256" key="9">
    <source>
        <dbReference type="ARBA" id="ARBA00022695"/>
    </source>
</evidence>
<comment type="cofactor">
    <cofactor evidence="1">
        <name>Mg(2+)</name>
        <dbReference type="ChEBI" id="CHEBI:18420"/>
    </cofactor>
</comment>
<name>A0A2P4UB84_9ACTN</name>
<evidence type="ECO:0000259" key="24">
    <source>
        <dbReference type="SMART" id="SM00483"/>
    </source>
</evidence>
<keyword evidence="6" id="KW-0488">Methylation</keyword>
<dbReference type="SUPFAM" id="SSF81301">
    <property type="entry name" value="Nucleotidyltransferase"/>
    <property type="match status" value="1"/>
</dbReference>
<dbReference type="AlphaFoldDB" id="A0A2P4UB84"/>
<sequence>MARANDEAAALLRELADLLSITGGDAFKIRAYEKAARSLQGHPDDVADLPPSRLREIPSVGEAIAKKVEDYLATGTIRQVEELRTRIPAGVRALTEIPGLGPKKALALYDEIGVASVDELADAIGRGRLRGLKGFGPKTEENIRHGIELLRQAGERSLVDVAADLADEIVAVLAEVPGVERCAFAGSLRRMRETIGDVDVLAATDDPRPVMEAFTALPFVTEVIAGGDKKTSVRTSRGLQVDLRVVPPEAWGAALQYFTGSQAHNVRTREIAVRAGLRLSEYGIFDVESGALIASETEEEVYARLGLPWIHPTLREDAGEIQAALAGELPRLVTVDDLRGDLHSHTDLTDGTATLEEMVRAAIGRGLEYYAVTDHAPNLVMQRMTSEKMLAQRERIRALNARTPELEILHGTELNIDGDGNVDWDAEFLAGFDVCVASVHSQFRQDKDTMTRRFVRACENPYVHVIGHPTTRSLGRRGPVDADWDEVFRAAARTGTAMEIDCFPDRLDLPADLVRRAKRLGVRFSVDTDAHSLRDHRNIRFGVGVAQRGWLTPDDVINTWPLDRLRAFFAAKTERA</sequence>
<dbReference type="GO" id="GO:0003887">
    <property type="term" value="F:DNA-directed DNA polymerase activity"/>
    <property type="evidence" value="ECO:0007669"/>
    <property type="project" value="UniProtKB-KW"/>
</dbReference>
<dbReference type="Pfam" id="PF02811">
    <property type="entry name" value="PHP"/>
    <property type="match status" value="1"/>
</dbReference>
<dbReference type="InterPro" id="IPR010996">
    <property type="entry name" value="HHH_MUS81"/>
</dbReference>
<feature type="domain" description="DNA-directed DNA polymerase X" evidence="24">
    <location>
        <begin position="3"/>
        <end position="316"/>
    </location>
</feature>
<keyword evidence="13" id="KW-0239">DNA-directed DNA polymerase</keyword>
<evidence type="ECO:0000256" key="16">
    <source>
        <dbReference type="ARBA" id="ARBA00035717"/>
    </source>
</evidence>
<evidence type="ECO:0000256" key="2">
    <source>
        <dbReference type="ARBA" id="ARBA00004496"/>
    </source>
</evidence>
<keyword evidence="7" id="KW-0237">DNA synthesis</keyword>
<accession>A0A2P4UB84</accession>
<dbReference type="InterPro" id="IPR010994">
    <property type="entry name" value="RuvA_2-like"/>
</dbReference>
<evidence type="ECO:0000259" key="22">
    <source>
        <dbReference type="SMART" id="SM00278"/>
    </source>
</evidence>
<dbReference type="GO" id="GO:0140078">
    <property type="term" value="F:class I DNA-(apurinic or apyrimidinic site) endonuclease activity"/>
    <property type="evidence" value="ECO:0007669"/>
    <property type="project" value="UniProtKB-EC"/>
</dbReference>
<organism evidence="25 26">
    <name type="scientific">Actinomadura rubteroloni</name>
    <dbReference type="NCBI Taxonomy" id="1926885"/>
    <lineage>
        <taxon>Bacteria</taxon>
        <taxon>Bacillati</taxon>
        <taxon>Actinomycetota</taxon>
        <taxon>Actinomycetes</taxon>
        <taxon>Streptosporangiales</taxon>
        <taxon>Thermomonosporaceae</taxon>
        <taxon>Actinomadura</taxon>
    </lineage>
</organism>
<dbReference type="InterPro" id="IPR003141">
    <property type="entry name" value="Pol/His_phosphatase_N"/>
</dbReference>
<dbReference type="InterPro" id="IPR016195">
    <property type="entry name" value="Pol/histidinol_Pase-like"/>
</dbReference>
<comment type="catalytic activity">
    <reaction evidence="19">
        <text>a 5'-end 2'-deoxyribose-2'-deoxyribonucleotide-DNA = (2E,4S)-4-hydroxypenten-2-al-5-phosphate + a 5'-end 5'-phospho-2'-deoxyribonucleoside-DNA + H(+)</text>
        <dbReference type="Rhea" id="RHEA:76255"/>
        <dbReference type="Rhea" id="RHEA-COMP:13180"/>
        <dbReference type="Rhea" id="RHEA-COMP:18657"/>
        <dbReference type="ChEBI" id="CHEBI:15378"/>
        <dbReference type="ChEBI" id="CHEBI:136412"/>
        <dbReference type="ChEBI" id="CHEBI:195194"/>
        <dbReference type="ChEBI" id="CHEBI:195195"/>
    </reaction>
</comment>
<dbReference type="PANTHER" id="PTHR36928">
    <property type="entry name" value="PHOSPHATASE YCDX-RELATED"/>
    <property type="match status" value="1"/>
</dbReference>
<evidence type="ECO:0000256" key="11">
    <source>
        <dbReference type="ARBA" id="ARBA00022763"/>
    </source>
</evidence>
<keyword evidence="25" id="KW-0269">Exonuclease</keyword>
<keyword evidence="10" id="KW-0235">DNA replication</keyword>
<dbReference type="GO" id="GO:0003677">
    <property type="term" value="F:DNA binding"/>
    <property type="evidence" value="ECO:0007669"/>
    <property type="project" value="InterPro"/>
</dbReference>
<dbReference type="PRINTS" id="PR00870">
    <property type="entry name" value="DNAPOLXBETA"/>
</dbReference>
<dbReference type="CDD" id="cd07436">
    <property type="entry name" value="PHP_PolX"/>
    <property type="match status" value="1"/>
</dbReference>
<keyword evidence="12" id="KW-0832">Ubl conjugation</keyword>
<feature type="domain" description="Polymerase/histidinol phosphatase N-terminal" evidence="23">
    <location>
        <begin position="340"/>
        <end position="418"/>
    </location>
</feature>
<dbReference type="Gene3D" id="3.30.210.10">
    <property type="entry name" value="DNA polymerase, thumb domain"/>
    <property type="match status" value="1"/>
</dbReference>
<feature type="domain" description="Helix-hairpin-helix DNA-binding motif class 1" evidence="22">
    <location>
        <begin position="52"/>
        <end position="71"/>
    </location>
</feature>
<comment type="caution">
    <text evidence="25">The sequence shown here is derived from an EMBL/GenBank/DDBJ whole genome shotgun (WGS) entry which is preliminary data.</text>
</comment>
<dbReference type="GO" id="GO:0005829">
    <property type="term" value="C:cytosol"/>
    <property type="evidence" value="ECO:0007669"/>
    <property type="project" value="TreeGrafter"/>
</dbReference>
<dbReference type="GO" id="GO:0008270">
    <property type="term" value="F:zinc ion binding"/>
    <property type="evidence" value="ECO:0007669"/>
    <property type="project" value="TreeGrafter"/>
</dbReference>
<dbReference type="CDD" id="cd00141">
    <property type="entry name" value="NT_POLXc"/>
    <property type="match status" value="1"/>
</dbReference>
<dbReference type="SUPFAM" id="SSF47802">
    <property type="entry name" value="DNA polymerase beta, N-terminal domain-like"/>
    <property type="match status" value="1"/>
</dbReference>
<keyword evidence="25" id="KW-0378">Hydrolase</keyword>
<keyword evidence="25" id="KW-0540">Nuclease</keyword>
<dbReference type="EC" id="2.7.7.7" evidence="3"/>
<comment type="catalytic activity">
    <reaction evidence="18">
        <text>2'-deoxyribonucleotide-(2'-deoxyribose 5'-phosphate)-2'-deoxyribonucleotide-DNA = a 3'-end 2'-deoxyribonucleotide-(2,3-dehydro-2,3-deoxyribose 5'-phosphate)-DNA + a 5'-end 5'-phospho-2'-deoxyribonucleoside-DNA + H(+)</text>
        <dbReference type="Rhea" id="RHEA:66592"/>
        <dbReference type="Rhea" id="RHEA-COMP:13180"/>
        <dbReference type="Rhea" id="RHEA-COMP:16897"/>
        <dbReference type="Rhea" id="RHEA-COMP:17067"/>
        <dbReference type="ChEBI" id="CHEBI:15378"/>
        <dbReference type="ChEBI" id="CHEBI:136412"/>
        <dbReference type="ChEBI" id="CHEBI:157695"/>
        <dbReference type="ChEBI" id="CHEBI:167181"/>
        <dbReference type="EC" id="4.2.99.18"/>
    </reaction>
</comment>
<dbReference type="InterPro" id="IPR002008">
    <property type="entry name" value="DNA_pol_X_beta-like"/>
</dbReference>
<evidence type="ECO:0000313" key="26">
    <source>
        <dbReference type="Proteomes" id="UP000242367"/>
    </source>
</evidence>
<feature type="domain" description="Helix-hairpin-helix DNA-binding motif class 1" evidence="22">
    <location>
        <begin position="127"/>
        <end position="146"/>
    </location>
</feature>
<evidence type="ECO:0000256" key="15">
    <source>
        <dbReference type="ARBA" id="ARBA00023204"/>
    </source>
</evidence>
<dbReference type="PIRSF" id="PIRSF005047">
    <property type="entry name" value="UCP005047_YshC"/>
    <property type="match status" value="1"/>
</dbReference>
<dbReference type="Pfam" id="PF14716">
    <property type="entry name" value="HHH_8"/>
    <property type="match status" value="1"/>
</dbReference>
<evidence type="ECO:0000256" key="1">
    <source>
        <dbReference type="ARBA" id="ARBA00001946"/>
    </source>
</evidence>
<dbReference type="InterPro" id="IPR022311">
    <property type="entry name" value="PolX-like"/>
</dbReference>
<dbReference type="InterPro" id="IPR037160">
    <property type="entry name" value="DNA_Pol_thumb_sf"/>
</dbReference>
<keyword evidence="14" id="KW-0915">Sodium</keyword>
<dbReference type="EMBL" id="MTBP01000006">
    <property type="protein sequence ID" value="POM22316.1"/>
    <property type="molecule type" value="Genomic_DNA"/>
</dbReference>
<keyword evidence="8" id="KW-0808">Transferase</keyword>
<dbReference type="InterPro" id="IPR004013">
    <property type="entry name" value="PHP_dom"/>
</dbReference>
<dbReference type="NCBIfam" id="NF006375">
    <property type="entry name" value="PRK08609.1"/>
    <property type="match status" value="1"/>
</dbReference>
<dbReference type="SMART" id="SM00483">
    <property type="entry name" value="POLXc"/>
    <property type="match status" value="1"/>
</dbReference>
<dbReference type="InterPro" id="IPR027421">
    <property type="entry name" value="DNA_pol_lamdba_lyase_dom_sf"/>
</dbReference>
<dbReference type="InterPro" id="IPR043519">
    <property type="entry name" value="NT_sf"/>
</dbReference>
<evidence type="ECO:0000256" key="17">
    <source>
        <dbReference type="ARBA" id="ARBA00035726"/>
    </source>
</evidence>
<dbReference type="Proteomes" id="UP000242367">
    <property type="component" value="Unassembled WGS sequence"/>
</dbReference>
<dbReference type="Pfam" id="PF14520">
    <property type="entry name" value="HHH_5"/>
    <property type="match status" value="1"/>
</dbReference>
<dbReference type="GO" id="GO:0006281">
    <property type="term" value="P:DNA repair"/>
    <property type="evidence" value="ECO:0007669"/>
    <property type="project" value="UniProtKB-KW"/>
</dbReference>
<dbReference type="PANTHER" id="PTHR36928:SF1">
    <property type="entry name" value="PHOSPHATASE YCDX-RELATED"/>
    <property type="match status" value="1"/>
</dbReference>
<evidence type="ECO:0000256" key="14">
    <source>
        <dbReference type="ARBA" id="ARBA00023053"/>
    </source>
</evidence>
<evidence type="ECO:0000256" key="6">
    <source>
        <dbReference type="ARBA" id="ARBA00022481"/>
    </source>
</evidence>
<feature type="domain" description="Helix-hairpin-helix DNA-binding motif class 1" evidence="22">
    <location>
        <begin position="92"/>
        <end position="111"/>
    </location>
</feature>
<gene>
    <name evidence="25" type="primary">polX</name>
    <name evidence="25" type="ORF">BTM25_57280</name>
</gene>
<keyword evidence="15" id="KW-0234">DNA repair</keyword>
<evidence type="ECO:0000256" key="13">
    <source>
        <dbReference type="ARBA" id="ARBA00022932"/>
    </source>
</evidence>
<evidence type="ECO:0000256" key="20">
    <source>
        <dbReference type="ARBA" id="ARBA00045548"/>
    </source>
</evidence>
<dbReference type="InterPro" id="IPR047967">
    <property type="entry name" value="PolX_PHP"/>
</dbReference>
<dbReference type="Gene3D" id="3.30.460.10">
    <property type="entry name" value="Beta Polymerase, domain 2"/>
    <property type="match status" value="1"/>
</dbReference>
<dbReference type="EC" id="4.2.99.18" evidence="4"/>
<dbReference type="GO" id="GO:0004527">
    <property type="term" value="F:exonuclease activity"/>
    <property type="evidence" value="ECO:0007669"/>
    <property type="project" value="UniProtKB-KW"/>
</dbReference>
<dbReference type="SMART" id="SM00278">
    <property type="entry name" value="HhH1"/>
    <property type="match status" value="3"/>
</dbReference>
<dbReference type="InterPro" id="IPR029398">
    <property type="entry name" value="PolB_thumb"/>
</dbReference>
<dbReference type="InterPro" id="IPR002054">
    <property type="entry name" value="DNA-dir_DNA_pol_X"/>
</dbReference>
<dbReference type="RefSeq" id="WP_103566778.1">
    <property type="nucleotide sequence ID" value="NZ_MTBP01000006.1"/>
</dbReference>
<evidence type="ECO:0000256" key="19">
    <source>
        <dbReference type="ARBA" id="ARBA00044678"/>
    </source>
</evidence>
<dbReference type="Gene3D" id="3.20.20.140">
    <property type="entry name" value="Metal-dependent hydrolases"/>
    <property type="match status" value="1"/>
</dbReference>